<protein>
    <submittedName>
        <fullName evidence="2">LuxR family transcriptional regulator</fullName>
    </submittedName>
</protein>
<keyword evidence="3" id="KW-1185">Reference proteome</keyword>
<dbReference type="Gene3D" id="1.10.10.10">
    <property type="entry name" value="Winged helix-like DNA-binding domain superfamily/Winged helix DNA-binding domain"/>
    <property type="match status" value="1"/>
</dbReference>
<dbReference type="Proteomes" id="UP000306602">
    <property type="component" value="Unassembled WGS sequence"/>
</dbReference>
<dbReference type="Pfam" id="PF00196">
    <property type="entry name" value="GerE"/>
    <property type="match status" value="1"/>
</dbReference>
<organism evidence="2 3">
    <name type="scientific">Aliishimia ponticola</name>
    <dbReference type="NCBI Taxonomy" id="2499833"/>
    <lineage>
        <taxon>Bacteria</taxon>
        <taxon>Pseudomonadati</taxon>
        <taxon>Pseudomonadota</taxon>
        <taxon>Alphaproteobacteria</taxon>
        <taxon>Rhodobacterales</taxon>
        <taxon>Paracoccaceae</taxon>
        <taxon>Aliishimia</taxon>
    </lineage>
</organism>
<dbReference type="AlphaFoldDB" id="A0A4V3XKW2"/>
<feature type="domain" description="HTH luxR-type" evidence="1">
    <location>
        <begin position="291"/>
        <end position="348"/>
    </location>
</feature>
<evidence type="ECO:0000259" key="1">
    <source>
        <dbReference type="SMART" id="SM00421"/>
    </source>
</evidence>
<dbReference type="SUPFAM" id="SSF46894">
    <property type="entry name" value="C-terminal effector domain of the bipartite response regulators"/>
    <property type="match status" value="1"/>
</dbReference>
<proteinExistence type="predicted"/>
<sequence length="358" mass="38827">MLGMCSEPILARAATSGVLHRLMSAISQHAIAEIDLGDSVLTLTTQDGHGPFRLDAVTPPALEDRVGVRSLTQDVVPPAEACALCEAFVLGAPGALEADGGPQIGSDPVWHRFTLHLTNGRTDRVTLRLDAPDTLETACTYLKCVWPVLRQDCLNAPQSTDMAEVDPFGPAWNLLDRVDMAMILLDRRCRLYRLNVAAREMLDAGQPIARDRGSIGPSNPDDQAAFKTAVRAMATARDTDGHVVFLTSPEDGRRMPLTLSRYFHHGVPTQYVLAMVPVPPSPARVEDLVRQMGLTSSEARVAALLQLGLSNREAAKIAGVRPETFNTYAKRVLNKLNVSCRTEMAQMLTWQAAGGRSA</sequence>
<dbReference type="InterPro" id="IPR000792">
    <property type="entry name" value="Tscrpt_reg_LuxR_C"/>
</dbReference>
<evidence type="ECO:0000313" key="3">
    <source>
        <dbReference type="Proteomes" id="UP000306602"/>
    </source>
</evidence>
<dbReference type="GO" id="GO:0006355">
    <property type="term" value="P:regulation of DNA-templated transcription"/>
    <property type="evidence" value="ECO:0007669"/>
    <property type="project" value="InterPro"/>
</dbReference>
<reference evidence="2 3" key="1">
    <citation type="submission" date="2019-04" db="EMBL/GenBank/DDBJ databases">
        <title>Shimia ponticola sp. nov., isolated from seawater.</title>
        <authorList>
            <person name="Kim Y.-O."/>
            <person name="Yoon J.-H."/>
        </authorList>
    </citation>
    <scope>NUCLEOTIDE SEQUENCE [LARGE SCALE GENOMIC DNA]</scope>
    <source>
        <strain evidence="2 3">MYP11</strain>
    </source>
</reference>
<accession>A0A4V3XKW2</accession>
<dbReference type="InterPro" id="IPR016032">
    <property type="entry name" value="Sig_transdc_resp-reg_C-effctor"/>
</dbReference>
<name>A0A4V3XKW2_9RHOB</name>
<dbReference type="OrthoDB" id="7851119at2"/>
<gene>
    <name evidence="2" type="ORF">E4Z66_02680</name>
</gene>
<evidence type="ECO:0000313" key="2">
    <source>
        <dbReference type="EMBL" id="THH38493.1"/>
    </source>
</evidence>
<dbReference type="GO" id="GO:0003677">
    <property type="term" value="F:DNA binding"/>
    <property type="evidence" value="ECO:0007669"/>
    <property type="project" value="InterPro"/>
</dbReference>
<comment type="caution">
    <text evidence="2">The sequence shown here is derived from an EMBL/GenBank/DDBJ whole genome shotgun (WGS) entry which is preliminary data.</text>
</comment>
<dbReference type="EMBL" id="SRKY01000001">
    <property type="protein sequence ID" value="THH38493.1"/>
    <property type="molecule type" value="Genomic_DNA"/>
</dbReference>
<dbReference type="SMART" id="SM00421">
    <property type="entry name" value="HTH_LUXR"/>
    <property type="match status" value="1"/>
</dbReference>
<dbReference type="InterPro" id="IPR036388">
    <property type="entry name" value="WH-like_DNA-bd_sf"/>
</dbReference>